<reference evidence="3" key="1">
    <citation type="journal article" date="2019" name="Int. J. Syst. Evol. Microbiol.">
        <title>The Global Catalogue of Microorganisms (GCM) 10K type strain sequencing project: providing services to taxonomists for standard genome sequencing and annotation.</title>
        <authorList>
            <consortium name="The Broad Institute Genomics Platform"/>
            <consortium name="The Broad Institute Genome Sequencing Center for Infectious Disease"/>
            <person name="Wu L."/>
            <person name="Ma J."/>
        </authorList>
    </citation>
    <scope>NUCLEOTIDE SEQUENCE [LARGE SCALE GENOMIC DNA]</scope>
    <source>
        <strain evidence="3">JCM 16924</strain>
    </source>
</reference>
<feature type="domain" description="Rv2525c-like glycoside hydrolase-like" evidence="1">
    <location>
        <begin position="307"/>
        <end position="490"/>
    </location>
</feature>
<dbReference type="Proteomes" id="UP001500456">
    <property type="component" value="Unassembled WGS sequence"/>
</dbReference>
<evidence type="ECO:0000313" key="2">
    <source>
        <dbReference type="EMBL" id="GAA4011322.1"/>
    </source>
</evidence>
<dbReference type="Gene3D" id="3.20.20.80">
    <property type="entry name" value="Glycosidases"/>
    <property type="match status" value="1"/>
</dbReference>
<dbReference type="SUPFAM" id="SSF51445">
    <property type="entry name" value="(Trans)glycosidases"/>
    <property type="match status" value="1"/>
</dbReference>
<evidence type="ECO:0000313" key="3">
    <source>
        <dbReference type="Proteomes" id="UP001500456"/>
    </source>
</evidence>
<accession>A0ABP7SGB9</accession>
<sequence>MADEKVLEAQRWVNRTYSSVTGYSPCAENGLTGWGTMRALTMGLQHELGISPVVAAFGPTTLSRLEALGPLHVSWAENANIARILKHALFCKGYWGGYYDTGEIEPATGDAIGEMKFQMGLPIDTTVQARIFKCILNMDSYVRTAGGSDAVRQVQQWLNGRYWQKSAYSIGPCDGNYSRDVQKALMVALQYEMGIAAPNGNFGEGTQTALRRHTVEQGASGVIVQLFSAACVFNSPLPGGATAEFTDVFGPELASWVREFQEFSLLEQSGGDYRTWCQLLVSMGDPGRPVSGSDTRFEITPARARWLVDEKYEVVGRYLYDPPTSTLDKEIKPGELDTLFAAGLKVFPIFQANARTLGDFTTMEGYSHGALAHDLAREYGFNWGTVIYFAVDYDATQAEIDSAIVPYFQGVAAALDQRGGRYRHGVYGSRNVCANVSERTGAKYSFVSGMSWGFSGNLGYPLPANWSFNQIQEISVTNGADSFDLDRDAVSGRDRASSSVNQPAKQYDGFMAGIEDLYGLAVQYGKGDPNQLVMEFVRHDAYGGLDWAYLIGSYDKDFVAYAEARGMAVPKQFVDPFTGAHLGAEHLLATANGVFNHPPSDNRRSVNSGDIAGWGGDLITLYADWRDALDVYPNGREFVNENMASLDAQTTFGYSDFIEDADGYLIAQACLAGQDIVTAFRERYENSSGARRFTSFWESRFIGNADDAGYATHNVLTAERSPITEARLGLITRRGIATLPAMLPYSELEQFELGFLDVLRGRVNGES</sequence>
<dbReference type="InterPro" id="IPR015020">
    <property type="entry name" value="Rv2525c-like_Glyco_Hydro-like"/>
</dbReference>
<dbReference type="EMBL" id="BAAAZX010000019">
    <property type="protein sequence ID" value="GAA4011322.1"/>
    <property type="molecule type" value="Genomic_DNA"/>
</dbReference>
<proteinExistence type="predicted"/>
<dbReference type="CDD" id="cd06418">
    <property type="entry name" value="GH25_BacA-like"/>
    <property type="match status" value="1"/>
</dbReference>
<evidence type="ECO:0000259" key="1">
    <source>
        <dbReference type="Pfam" id="PF08924"/>
    </source>
</evidence>
<gene>
    <name evidence="2" type="ORF">GCM10022232_60910</name>
</gene>
<comment type="caution">
    <text evidence="2">The sequence shown here is derived from an EMBL/GenBank/DDBJ whole genome shotgun (WGS) entry which is preliminary data.</text>
</comment>
<keyword evidence="3" id="KW-1185">Reference proteome</keyword>
<organism evidence="2 3">
    <name type="scientific">Streptomyces plumbiresistens</name>
    <dbReference type="NCBI Taxonomy" id="511811"/>
    <lineage>
        <taxon>Bacteria</taxon>
        <taxon>Bacillati</taxon>
        <taxon>Actinomycetota</taxon>
        <taxon>Actinomycetes</taxon>
        <taxon>Kitasatosporales</taxon>
        <taxon>Streptomycetaceae</taxon>
        <taxon>Streptomyces</taxon>
    </lineage>
</organism>
<dbReference type="InterPro" id="IPR017853">
    <property type="entry name" value="GH"/>
</dbReference>
<dbReference type="RefSeq" id="WP_345567663.1">
    <property type="nucleotide sequence ID" value="NZ_BAAAZX010000019.1"/>
</dbReference>
<protein>
    <submittedName>
        <fullName evidence="2">DUF1906 domain-containing protein</fullName>
    </submittedName>
</protein>
<name>A0ABP7SGB9_9ACTN</name>
<dbReference type="InterPro" id="IPR036366">
    <property type="entry name" value="PGBDSf"/>
</dbReference>
<dbReference type="Gene3D" id="1.10.101.10">
    <property type="entry name" value="PGBD-like superfamily/PGBD"/>
    <property type="match status" value="1"/>
</dbReference>
<dbReference type="Pfam" id="PF08924">
    <property type="entry name" value="Rv2525c_GlyHyd-like"/>
    <property type="match status" value="1"/>
</dbReference>